<dbReference type="AlphaFoldDB" id="A0A840WIW7"/>
<dbReference type="InterPro" id="IPR029068">
    <property type="entry name" value="Glyas_Bleomycin-R_OHBP_Dase"/>
</dbReference>
<dbReference type="Gene3D" id="3.10.180.10">
    <property type="entry name" value="2,3-Dihydroxybiphenyl 1,2-Dioxygenase, domain 1"/>
    <property type="match status" value="1"/>
</dbReference>
<dbReference type="InterPro" id="IPR041581">
    <property type="entry name" value="Glyoxalase_6"/>
</dbReference>
<sequence>MTEKRPPFTIGGLGEVAIRCHDMAAMTAFYRDVIGLTPYATRNNGKIQFFRVAQGGVAGHTTVLALFADDLPATGKGSSLHHLALSLPYAEQEAAIAWYNEIGQAYRIEHFDWTGWRGVFTSDPEGNTVELVAATGAHHP</sequence>
<protein>
    <submittedName>
        <fullName evidence="2">Catechol-2,3-dioxygenase</fullName>
    </submittedName>
</protein>
<name>A0A840WIW7_9RHOB</name>
<dbReference type="CDD" id="cd06587">
    <property type="entry name" value="VOC"/>
    <property type="match status" value="1"/>
</dbReference>
<dbReference type="Pfam" id="PF18029">
    <property type="entry name" value="Glyoxalase_6"/>
    <property type="match status" value="1"/>
</dbReference>
<evidence type="ECO:0000259" key="1">
    <source>
        <dbReference type="PROSITE" id="PS51819"/>
    </source>
</evidence>
<keyword evidence="3" id="KW-1185">Reference proteome</keyword>
<feature type="domain" description="VOC" evidence="1">
    <location>
        <begin position="12"/>
        <end position="134"/>
    </location>
</feature>
<accession>A0A840WIW7</accession>
<dbReference type="PROSITE" id="PS51819">
    <property type="entry name" value="VOC"/>
    <property type="match status" value="1"/>
</dbReference>
<keyword evidence="2" id="KW-0223">Dioxygenase</keyword>
<dbReference type="RefSeq" id="WP_184009291.1">
    <property type="nucleotide sequence ID" value="NZ_JACIJS010000003.1"/>
</dbReference>
<evidence type="ECO:0000313" key="2">
    <source>
        <dbReference type="EMBL" id="MBB5515058.1"/>
    </source>
</evidence>
<dbReference type="InterPro" id="IPR037523">
    <property type="entry name" value="VOC_core"/>
</dbReference>
<dbReference type="SUPFAM" id="SSF54593">
    <property type="entry name" value="Glyoxalase/Bleomycin resistance protein/Dihydroxybiphenyl dioxygenase"/>
    <property type="match status" value="1"/>
</dbReference>
<proteinExistence type="predicted"/>
<gene>
    <name evidence="2" type="ORF">FHS89_001068</name>
</gene>
<reference evidence="2 3" key="1">
    <citation type="submission" date="2020-08" db="EMBL/GenBank/DDBJ databases">
        <title>Genomic Encyclopedia of Type Strains, Phase IV (KMG-IV): sequencing the most valuable type-strain genomes for metagenomic binning, comparative biology and taxonomic classification.</title>
        <authorList>
            <person name="Goeker M."/>
        </authorList>
    </citation>
    <scope>NUCLEOTIDE SEQUENCE [LARGE SCALE GENOMIC DNA]</scope>
    <source>
        <strain evidence="2 3">DSM 103377</strain>
    </source>
</reference>
<dbReference type="InterPro" id="IPR050383">
    <property type="entry name" value="GlyoxalaseI/FosfomycinResist"/>
</dbReference>
<dbReference type="Proteomes" id="UP000553766">
    <property type="component" value="Unassembled WGS sequence"/>
</dbReference>
<keyword evidence="2" id="KW-0560">Oxidoreductase</keyword>
<comment type="caution">
    <text evidence="2">The sequence shown here is derived from an EMBL/GenBank/DDBJ whole genome shotgun (WGS) entry which is preliminary data.</text>
</comment>
<dbReference type="PANTHER" id="PTHR21366:SF14">
    <property type="entry name" value="GLYOXALASE DOMAIN-CONTAINING PROTEIN 5"/>
    <property type="match status" value="1"/>
</dbReference>
<dbReference type="GO" id="GO:0051213">
    <property type="term" value="F:dioxygenase activity"/>
    <property type="evidence" value="ECO:0007669"/>
    <property type="project" value="UniProtKB-KW"/>
</dbReference>
<dbReference type="PANTHER" id="PTHR21366">
    <property type="entry name" value="GLYOXALASE FAMILY PROTEIN"/>
    <property type="match status" value="1"/>
</dbReference>
<evidence type="ECO:0000313" key="3">
    <source>
        <dbReference type="Proteomes" id="UP000553766"/>
    </source>
</evidence>
<dbReference type="EMBL" id="JACIJS010000003">
    <property type="protein sequence ID" value="MBB5515058.1"/>
    <property type="molecule type" value="Genomic_DNA"/>
</dbReference>
<organism evidence="2 3">
    <name type="scientific">Rubricella aquisinus</name>
    <dbReference type="NCBI Taxonomy" id="2028108"/>
    <lineage>
        <taxon>Bacteria</taxon>
        <taxon>Pseudomonadati</taxon>
        <taxon>Pseudomonadota</taxon>
        <taxon>Alphaproteobacteria</taxon>
        <taxon>Rhodobacterales</taxon>
        <taxon>Paracoccaceae</taxon>
        <taxon>Rubricella</taxon>
    </lineage>
</organism>